<accession>A0A2T4BC89</accession>
<name>A0A2T4BC89_9HYPO</name>
<reference evidence="3" key="1">
    <citation type="submission" date="2016-07" db="EMBL/GenBank/DDBJ databases">
        <title>Multiple horizontal gene transfer events from other fungi enriched the ability of initially mycotrophic Trichoderma (Ascomycota) to feed on dead plant biomass.</title>
        <authorList>
            <consortium name="DOE Joint Genome Institute"/>
            <person name="Atanasova L."/>
            <person name="Chenthamara K."/>
            <person name="Zhang J."/>
            <person name="Grujic M."/>
            <person name="Henrissat B."/>
            <person name="Kuo A."/>
            <person name="Aerts A."/>
            <person name="Salamov A."/>
            <person name="Lipzen A."/>
            <person name="Labutti K."/>
            <person name="Barry K."/>
            <person name="Miao Y."/>
            <person name="Rahimi M.J."/>
            <person name="Shen Q."/>
            <person name="Grigoriev I.V."/>
            <person name="Kubicek C.P."/>
            <person name="Druzhinina I.S."/>
        </authorList>
    </citation>
    <scope>NUCLEOTIDE SEQUENCE [LARGE SCALE GENOMIC DNA]</scope>
    <source>
        <strain evidence="3">TUCIM 6016</strain>
    </source>
</reference>
<dbReference type="EMBL" id="KZ680212">
    <property type="protein sequence ID" value="PTB66950.1"/>
    <property type="molecule type" value="Genomic_DNA"/>
</dbReference>
<organism evidence="2 3">
    <name type="scientific">Trichoderma citrinoviride</name>
    <dbReference type="NCBI Taxonomy" id="58853"/>
    <lineage>
        <taxon>Eukaryota</taxon>
        <taxon>Fungi</taxon>
        <taxon>Dikarya</taxon>
        <taxon>Ascomycota</taxon>
        <taxon>Pezizomycotina</taxon>
        <taxon>Sordariomycetes</taxon>
        <taxon>Hypocreomycetidae</taxon>
        <taxon>Hypocreales</taxon>
        <taxon>Hypocreaceae</taxon>
        <taxon>Trichoderma</taxon>
    </lineage>
</organism>
<feature type="compositionally biased region" description="Acidic residues" evidence="1">
    <location>
        <begin position="361"/>
        <end position="372"/>
    </location>
</feature>
<keyword evidence="3" id="KW-1185">Reference proteome</keyword>
<dbReference type="GeneID" id="36598421"/>
<dbReference type="Proteomes" id="UP000241546">
    <property type="component" value="Unassembled WGS sequence"/>
</dbReference>
<gene>
    <name evidence="2" type="ORF">BBK36DRAFT_1117021</name>
</gene>
<feature type="region of interest" description="Disordered" evidence="1">
    <location>
        <begin position="238"/>
        <end position="445"/>
    </location>
</feature>
<feature type="compositionally biased region" description="Polar residues" evidence="1">
    <location>
        <begin position="412"/>
        <end position="427"/>
    </location>
</feature>
<evidence type="ECO:0000313" key="2">
    <source>
        <dbReference type="EMBL" id="PTB66950.1"/>
    </source>
</evidence>
<dbReference type="OrthoDB" id="4899674at2759"/>
<feature type="region of interest" description="Disordered" evidence="1">
    <location>
        <begin position="151"/>
        <end position="173"/>
    </location>
</feature>
<protein>
    <submittedName>
        <fullName evidence="2">Uncharacterized protein</fullName>
    </submittedName>
</protein>
<feature type="compositionally biased region" description="Polar residues" evidence="1">
    <location>
        <begin position="238"/>
        <end position="261"/>
    </location>
</feature>
<dbReference type="AlphaFoldDB" id="A0A2T4BC89"/>
<proteinExistence type="predicted"/>
<evidence type="ECO:0000256" key="1">
    <source>
        <dbReference type="SAM" id="MobiDB-lite"/>
    </source>
</evidence>
<sequence>MILHPFEPPNPVHHKYKNSEWRRTAPHDIKHPDFLWEDYWQRFNTMQIPLFDEDEYYDTAIAIAKESNDRQEFEEKFERKTRQQRKKLLAMLDHALGDALSNAETFKSNDAWLTAIYASQTGCFQYFVRLLEAAASGREAVLVDADAEFESPRNSDAGEDMSKKTQNSGMGARDVVPGVQAHADYRGYPYMDGPMPRYWAAQHPDDYEWNYKTRSECNGRDQTPSDDFILTVPAVEYTTSKPSGTAPDSTSRTSTVQQLPPLSSDGHLVTEDDENATQEASTSLLVDDGSTALTKKRVRSDEDATAQKPKRRKLEHDGAPSTRQASRKRSRSDEDGEDNGYKRQKIESLPSPPTSHTSSADFEEDTTTDDDPSVNLSDARESTKSGNPSKSLGNPDADTVDGKRQRRKGGSVSHTTRAKASQTSPNRRSSRRGKSSPLWELDSSGKPHSRLVREKRWRSVQLRAWSLSRQGWVQRRSLKSKIRCLGRNMVVILAGLGAAAQFKQRQQVVNPPKAWSLSWQGWVQRRSSRKTTTLFSFTRAASAWSCPRWALSEHPGNVDVAEDNIF</sequence>
<dbReference type="RefSeq" id="XP_024750270.1">
    <property type="nucleotide sequence ID" value="XM_024890303.1"/>
</dbReference>
<evidence type="ECO:0000313" key="3">
    <source>
        <dbReference type="Proteomes" id="UP000241546"/>
    </source>
</evidence>